<protein>
    <recommendedName>
        <fullName evidence="5">MYXO-CTERM domain-containing protein</fullName>
    </recommendedName>
</protein>
<evidence type="ECO:0000256" key="1">
    <source>
        <dbReference type="SAM" id="Phobius"/>
    </source>
</evidence>
<evidence type="ECO:0000313" key="3">
    <source>
        <dbReference type="EMBL" id="RZU54394.1"/>
    </source>
</evidence>
<evidence type="ECO:0000256" key="2">
    <source>
        <dbReference type="SAM" id="SignalP"/>
    </source>
</evidence>
<keyword evidence="2" id="KW-0732">Signal</keyword>
<dbReference type="OrthoDB" id="3297444at2"/>
<organism evidence="3 4">
    <name type="scientific">Krasilnikovia cinnamomea</name>
    <dbReference type="NCBI Taxonomy" id="349313"/>
    <lineage>
        <taxon>Bacteria</taxon>
        <taxon>Bacillati</taxon>
        <taxon>Actinomycetota</taxon>
        <taxon>Actinomycetes</taxon>
        <taxon>Micromonosporales</taxon>
        <taxon>Micromonosporaceae</taxon>
        <taxon>Krasilnikovia</taxon>
    </lineage>
</organism>
<dbReference type="AlphaFoldDB" id="A0A4Q7ZTW8"/>
<feature type="signal peptide" evidence="2">
    <location>
        <begin position="1"/>
        <end position="34"/>
    </location>
</feature>
<comment type="caution">
    <text evidence="3">The sequence shown here is derived from an EMBL/GenBank/DDBJ whole genome shotgun (WGS) entry which is preliminary data.</text>
</comment>
<evidence type="ECO:0000313" key="4">
    <source>
        <dbReference type="Proteomes" id="UP000292564"/>
    </source>
</evidence>
<name>A0A4Q7ZTW8_9ACTN</name>
<dbReference type="RefSeq" id="WP_130512751.1">
    <property type="nucleotide sequence ID" value="NZ_SHKY01000001.1"/>
</dbReference>
<dbReference type="Proteomes" id="UP000292564">
    <property type="component" value="Unassembled WGS sequence"/>
</dbReference>
<proteinExistence type="predicted"/>
<feature type="chain" id="PRO_5020954077" description="MYXO-CTERM domain-containing protein" evidence="2">
    <location>
        <begin position="35"/>
        <end position="170"/>
    </location>
</feature>
<accession>A0A4Q7ZTW8</accession>
<dbReference type="EMBL" id="SHKY01000001">
    <property type="protein sequence ID" value="RZU54394.1"/>
    <property type="molecule type" value="Genomic_DNA"/>
</dbReference>
<keyword evidence="1" id="KW-1133">Transmembrane helix</keyword>
<keyword evidence="1" id="KW-0472">Membrane</keyword>
<feature type="transmembrane region" description="Helical" evidence="1">
    <location>
        <begin position="135"/>
        <end position="153"/>
    </location>
</feature>
<sequence>MRIITASARTALSLLVVALGLCAALLAHTAPAAAAPKGGPESLVLSWVNDGEQLRVEGFAYRARSVVDVRLGDQPIQQARTDETGRVEVTVPESMIAAGQSGASIIVIGRSVSGASRVLVSAVPPSAAVRGPVDLLPWALGALAVTGIGLAALRRRGRATVGTHRAARFA</sequence>
<keyword evidence="1" id="KW-0812">Transmembrane</keyword>
<reference evidence="3 4" key="1">
    <citation type="submission" date="2019-02" db="EMBL/GenBank/DDBJ databases">
        <title>Sequencing the genomes of 1000 actinobacteria strains.</title>
        <authorList>
            <person name="Klenk H.-P."/>
        </authorList>
    </citation>
    <scope>NUCLEOTIDE SEQUENCE [LARGE SCALE GENOMIC DNA]</scope>
    <source>
        <strain evidence="3 4">DSM 45162</strain>
    </source>
</reference>
<gene>
    <name evidence="3" type="ORF">EV385_6345</name>
</gene>
<evidence type="ECO:0008006" key="5">
    <source>
        <dbReference type="Google" id="ProtNLM"/>
    </source>
</evidence>
<keyword evidence="4" id="KW-1185">Reference proteome</keyword>